<dbReference type="RefSeq" id="WP_119378245.1">
    <property type="nucleotide sequence ID" value="NZ_QWGB01000004.1"/>
</dbReference>
<keyword evidence="3" id="KW-1185">Reference proteome</keyword>
<evidence type="ECO:0000313" key="2">
    <source>
        <dbReference type="EMBL" id="RIJ25894.1"/>
    </source>
</evidence>
<dbReference type="NCBIfam" id="NF047636">
    <property type="entry name" value="CC_3452_fam"/>
    <property type="match status" value="1"/>
</dbReference>
<dbReference type="EMBL" id="QWGB01000004">
    <property type="protein sequence ID" value="RIJ25894.1"/>
    <property type="molecule type" value="Genomic_DNA"/>
</dbReference>
<reference evidence="2 3" key="1">
    <citation type="submission" date="2018-08" db="EMBL/GenBank/DDBJ databases">
        <title>Henriciella mobilis sp. nov., isolated from seawater.</title>
        <authorList>
            <person name="Cheng H."/>
            <person name="Wu Y.-H."/>
            <person name="Xu X.-W."/>
            <person name="Guo L.-L."/>
        </authorList>
    </citation>
    <scope>NUCLEOTIDE SEQUENCE [LARGE SCALE GENOMIC DNA]</scope>
    <source>
        <strain evidence="2 3">CCUG66934</strain>
    </source>
</reference>
<name>A0A399R5H3_9PROT</name>
<dbReference type="InterPro" id="IPR058513">
    <property type="entry name" value="DUF8200"/>
</dbReference>
<sequence>MIRSIVLSAAFAAIALPAAAGTAFTAKLATPADSQSSVVAAKAVWTCNGDTCIADLNRRTATVRTCKKVASEVGALASFGTANDSLSEEELAECNTAAED</sequence>
<dbReference type="Proteomes" id="UP000265431">
    <property type="component" value="Unassembled WGS sequence"/>
</dbReference>
<comment type="caution">
    <text evidence="2">The sequence shown here is derived from an EMBL/GenBank/DDBJ whole genome shotgun (WGS) entry which is preliminary data.</text>
</comment>
<organism evidence="2 3">
    <name type="scientific">Henriciella barbarensis</name>
    <dbReference type="NCBI Taxonomy" id="86342"/>
    <lineage>
        <taxon>Bacteria</taxon>
        <taxon>Pseudomonadati</taxon>
        <taxon>Pseudomonadota</taxon>
        <taxon>Alphaproteobacteria</taxon>
        <taxon>Hyphomonadales</taxon>
        <taxon>Hyphomonadaceae</taxon>
        <taxon>Henriciella</taxon>
    </lineage>
</organism>
<dbReference type="OrthoDB" id="7189520at2"/>
<gene>
    <name evidence="2" type="ORF">D1224_01895</name>
</gene>
<feature type="chain" id="PRO_5017220514" evidence="1">
    <location>
        <begin position="21"/>
        <end position="100"/>
    </location>
</feature>
<keyword evidence="1" id="KW-0732">Signal</keyword>
<dbReference type="Pfam" id="PF26624">
    <property type="entry name" value="DUF8200"/>
    <property type="match status" value="1"/>
</dbReference>
<feature type="signal peptide" evidence="1">
    <location>
        <begin position="1"/>
        <end position="20"/>
    </location>
</feature>
<accession>A0A399R5H3</accession>
<evidence type="ECO:0000313" key="3">
    <source>
        <dbReference type="Proteomes" id="UP000265431"/>
    </source>
</evidence>
<proteinExistence type="predicted"/>
<dbReference type="InterPro" id="IPR058067">
    <property type="entry name" value="CC_3452-like"/>
</dbReference>
<evidence type="ECO:0000256" key="1">
    <source>
        <dbReference type="SAM" id="SignalP"/>
    </source>
</evidence>
<protein>
    <submittedName>
        <fullName evidence="2">Uncharacterized protein</fullName>
    </submittedName>
</protein>
<dbReference type="AlphaFoldDB" id="A0A399R5H3"/>